<name>A0ABW9D776_9BURK</name>
<sequence>MNRFKDFLRGVSPVGVAVALLTAVAACVLAGLVVGLALRGLVPPHFVLAVFPLAGCTAALLASDVWRTREENLDRRLGLSFRGEQRDAGRQAYADLWRENVE</sequence>
<protein>
    <submittedName>
        <fullName evidence="2">Uncharacterized protein</fullName>
    </submittedName>
</protein>
<dbReference type="EMBL" id="JAQQBZ010000007">
    <property type="protein sequence ID" value="MFM0594019.1"/>
    <property type="molecule type" value="Genomic_DNA"/>
</dbReference>
<feature type="transmembrane region" description="Helical" evidence="1">
    <location>
        <begin position="12"/>
        <end position="38"/>
    </location>
</feature>
<proteinExistence type="predicted"/>
<keyword evidence="3" id="KW-1185">Reference proteome</keyword>
<dbReference type="Proteomes" id="UP001629367">
    <property type="component" value="Unassembled WGS sequence"/>
</dbReference>
<keyword evidence="1" id="KW-0472">Membrane</keyword>
<organism evidence="2 3">
    <name type="scientific">Paraburkholderia dilworthii</name>
    <dbReference type="NCBI Taxonomy" id="948106"/>
    <lineage>
        <taxon>Bacteria</taxon>
        <taxon>Pseudomonadati</taxon>
        <taxon>Pseudomonadota</taxon>
        <taxon>Betaproteobacteria</taxon>
        <taxon>Burkholderiales</taxon>
        <taxon>Burkholderiaceae</taxon>
        <taxon>Paraburkholderia</taxon>
    </lineage>
</organism>
<keyword evidence="1" id="KW-1133">Transmembrane helix</keyword>
<comment type="caution">
    <text evidence="2">The sequence shown here is derived from an EMBL/GenBank/DDBJ whole genome shotgun (WGS) entry which is preliminary data.</text>
</comment>
<gene>
    <name evidence="2" type="ORF">PQQ68_13410</name>
</gene>
<keyword evidence="1" id="KW-0812">Transmembrane</keyword>
<dbReference type="PROSITE" id="PS51257">
    <property type="entry name" value="PROKAR_LIPOPROTEIN"/>
    <property type="match status" value="1"/>
</dbReference>
<evidence type="ECO:0000313" key="3">
    <source>
        <dbReference type="Proteomes" id="UP001629367"/>
    </source>
</evidence>
<evidence type="ECO:0000313" key="2">
    <source>
        <dbReference type="EMBL" id="MFM0594019.1"/>
    </source>
</evidence>
<feature type="transmembrane region" description="Helical" evidence="1">
    <location>
        <begin position="44"/>
        <end position="66"/>
    </location>
</feature>
<dbReference type="RefSeq" id="WP_408212533.1">
    <property type="nucleotide sequence ID" value="NZ_JAQQBZ010000007.1"/>
</dbReference>
<evidence type="ECO:0000256" key="1">
    <source>
        <dbReference type="SAM" id="Phobius"/>
    </source>
</evidence>
<accession>A0ABW9D776</accession>
<reference evidence="2 3" key="1">
    <citation type="journal article" date="2024" name="Chem. Sci.">
        <title>Discovery of megapolipeptins by genome mining of a Burkholderiales bacteria collection.</title>
        <authorList>
            <person name="Paulo B.S."/>
            <person name="Recchia M.J.J."/>
            <person name="Lee S."/>
            <person name="Fergusson C.H."/>
            <person name="Romanowski S.B."/>
            <person name="Hernandez A."/>
            <person name="Krull N."/>
            <person name="Liu D.Y."/>
            <person name="Cavanagh H."/>
            <person name="Bos A."/>
            <person name="Gray C.A."/>
            <person name="Murphy B.T."/>
            <person name="Linington R.G."/>
            <person name="Eustaquio A.S."/>
        </authorList>
    </citation>
    <scope>NUCLEOTIDE SEQUENCE [LARGE SCALE GENOMIC DNA]</scope>
    <source>
        <strain evidence="2 3">RL17-335-BIF-A</strain>
    </source>
</reference>